<accession>A0A453SIL2</accession>
<dbReference type="PANTHER" id="PTHR48040:SF35">
    <property type="entry name" value="ABC TRANSPORTER G FAMILY MEMBER 39-LIKE"/>
    <property type="match status" value="1"/>
</dbReference>
<evidence type="ECO:0000313" key="2">
    <source>
        <dbReference type="Proteomes" id="UP000015105"/>
    </source>
</evidence>
<dbReference type="PANTHER" id="PTHR48040">
    <property type="entry name" value="PLEIOTROPIC DRUG RESISTANCE PROTEIN 1-LIKE ISOFORM X1"/>
    <property type="match status" value="1"/>
</dbReference>
<reference evidence="2" key="2">
    <citation type="journal article" date="2017" name="Nat. Plants">
        <title>The Aegilops tauschii genome reveals multiple impacts of transposons.</title>
        <authorList>
            <person name="Zhao G."/>
            <person name="Zou C."/>
            <person name="Li K."/>
            <person name="Wang K."/>
            <person name="Li T."/>
            <person name="Gao L."/>
            <person name="Zhang X."/>
            <person name="Wang H."/>
            <person name="Yang Z."/>
            <person name="Liu X."/>
            <person name="Jiang W."/>
            <person name="Mao L."/>
            <person name="Kong X."/>
            <person name="Jiao Y."/>
            <person name="Jia J."/>
        </authorList>
    </citation>
    <scope>NUCLEOTIDE SEQUENCE [LARGE SCALE GENOMIC DNA]</scope>
    <source>
        <strain evidence="2">cv. AL8/78</strain>
    </source>
</reference>
<name>A0A453SIL2_AEGTS</name>
<dbReference type="AlphaFoldDB" id="A0A453SIL2"/>
<dbReference type="EnsemblPlants" id="AET7Gv20951400.13">
    <property type="protein sequence ID" value="AET7Gv20951400.13"/>
    <property type="gene ID" value="AET7Gv20951400"/>
</dbReference>
<proteinExistence type="predicted"/>
<keyword evidence="2" id="KW-1185">Reference proteome</keyword>
<dbReference type="Gramene" id="AET7Gv20951400.13">
    <property type="protein sequence ID" value="AET7Gv20951400.13"/>
    <property type="gene ID" value="AET7Gv20951400"/>
</dbReference>
<sequence>MSRPEGGRRLSARSKSAQMLCQSLLISKPHDVGHFTILVTDTGEINLQVTSRKDQPQYWARNDRRYQYVPVKEFARAFQAFHVGQSLAAELSRPFDRSQCHPASLTTKPYGASKMELLRACVEREWLLMKRNMFVYRFRAFQVKPPISVQAYLHTYKRLID</sequence>
<evidence type="ECO:0000313" key="1">
    <source>
        <dbReference type="EnsemblPlants" id="AET7Gv20951400.13"/>
    </source>
</evidence>
<dbReference type="Proteomes" id="UP000015105">
    <property type="component" value="Chromosome 7D"/>
</dbReference>
<protein>
    <submittedName>
        <fullName evidence="1">Uncharacterized protein</fullName>
    </submittedName>
</protein>
<reference evidence="1" key="5">
    <citation type="journal article" date="2021" name="G3 (Bethesda)">
        <title>Aegilops tauschii genome assembly Aet v5.0 features greater sequence contiguity and improved annotation.</title>
        <authorList>
            <person name="Wang L."/>
            <person name="Zhu T."/>
            <person name="Rodriguez J.C."/>
            <person name="Deal K.R."/>
            <person name="Dubcovsky J."/>
            <person name="McGuire P.E."/>
            <person name="Lux T."/>
            <person name="Spannagl M."/>
            <person name="Mayer K.F.X."/>
            <person name="Baldrich P."/>
            <person name="Meyers B.C."/>
            <person name="Huo N."/>
            <person name="Gu Y.Q."/>
            <person name="Zhou H."/>
            <person name="Devos K.M."/>
            <person name="Bennetzen J.L."/>
            <person name="Unver T."/>
            <person name="Budak H."/>
            <person name="Gulick P.J."/>
            <person name="Galiba G."/>
            <person name="Kalapos B."/>
            <person name="Nelson D.R."/>
            <person name="Li P."/>
            <person name="You F.M."/>
            <person name="Luo M.C."/>
            <person name="Dvorak J."/>
        </authorList>
    </citation>
    <scope>NUCLEOTIDE SEQUENCE [LARGE SCALE GENOMIC DNA]</scope>
    <source>
        <strain evidence="1">cv. AL8/78</strain>
    </source>
</reference>
<reference evidence="1" key="3">
    <citation type="journal article" date="2017" name="Nature">
        <title>Genome sequence of the progenitor of the wheat D genome Aegilops tauschii.</title>
        <authorList>
            <person name="Luo M.C."/>
            <person name="Gu Y.Q."/>
            <person name="Puiu D."/>
            <person name="Wang H."/>
            <person name="Twardziok S.O."/>
            <person name="Deal K.R."/>
            <person name="Huo N."/>
            <person name="Zhu T."/>
            <person name="Wang L."/>
            <person name="Wang Y."/>
            <person name="McGuire P.E."/>
            <person name="Liu S."/>
            <person name="Long H."/>
            <person name="Ramasamy R.K."/>
            <person name="Rodriguez J.C."/>
            <person name="Van S.L."/>
            <person name="Yuan L."/>
            <person name="Wang Z."/>
            <person name="Xia Z."/>
            <person name="Xiao L."/>
            <person name="Anderson O.D."/>
            <person name="Ouyang S."/>
            <person name="Liang Y."/>
            <person name="Zimin A.V."/>
            <person name="Pertea G."/>
            <person name="Qi P."/>
            <person name="Bennetzen J.L."/>
            <person name="Dai X."/>
            <person name="Dawson M.W."/>
            <person name="Muller H.G."/>
            <person name="Kugler K."/>
            <person name="Rivarola-Duarte L."/>
            <person name="Spannagl M."/>
            <person name="Mayer K.F.X."/>
            <person name="Lu F.H."/>
            <person name="Bevan M.W."/>
            <person name="Leroy P."/>
            <person name="Li P."/>
            <person name="You F.M."/>
            <person name="Sun Q."/>
            <person name="Liu Z."/>
            <person name="Lyons E."/>
            <person name="Wicker T."/>
            <person name="Salzberg S.L."/>
            <person name="Devos K.M."/>
            <person name="Dvorak J."/>
        </authorList>
    </citation>
    <scope>NUCLEOTIDE SEQUENCE [LARGE SCALE GENOMIC DNA]</scope>
    <source>
        <strain evidence="1">cv. AL8/78</strain>
    </source>
</reference>
<reference evidence="1" key="4">
    <citation type="submission" date="2019-03" db="UniProtKB">
        <authorList>
            <consortium name="EnsemblPlants"/>
        </authorList>
    </citation>
    <scope>IDENTIFICATION</scope>
</reference>
<reference evidence="2" key="1">
    <citation type="journal article" date="2014" name="Science">
        <title>Ancient hybridizations among the ancestral genomes of bread wheat.</title>
        <authorList>
            <consortium name="International Wheat Genome Sequencing Consortium,"/>
            <person name="Marcussen T."/>
            <person name="Sandve S.R."/>
            <person name="Heier L."/>
            <person name="Spannagl M."/>
            <person name="Pfeifer M."/>
            <person name="Jakobsen K.S."/>
            <person name="Wulff B.B."/>
            <person name="Steuernagel B."/>
            <person name="Mayer K.F."/>
            <person name="Olsen O.A."/>
        </authorList>
    </citation>
    <scope>NUCLEOTIDE SEQUENCE [LARGE SCALE GENOMIC DNA]</scope>
    <source>
        <strain evidence="2">cv. AL8/78</strain>
    </source>
</reference>
<organism evidence="1 2">
    <name type="scientific">Aegilops tauschii subsp. strangulata</name>
    <name type="common">Goatgrass</name>
    <dbReference type="NCBI Taxonomy" id="200361"/>
    <lineage>
        <taxon>Eukaryota</taxon>
        <taxon>Viridiplantae</taxon>
        <taxon>Streptophyta</taxon>
        <taxon>Embryophyta</taxon>
        <taxon>Tracheophyta</taxon>
        <taxon>Spermatophyta</taxon>
        <taxon>Magnoliopsida</taxon>
        <taxon>Liliopsida</taxon>
        <taxon>Poales</taxon>
        <taxon>Poaceae</taxon>
        <taxon>BOP clade</taxon>
        <taxon>Pooideae</taxon>
        <taxon>Triticodae</taxon>
        <taxon>Triticeae</taxon>
        <taxon>Triticinae</taxon>
        <taxon>Aegilops</taxon>
    </lineage>
</organism>